<dbReference type="OrthoDB" id="10062522at2759"/>
<keyword evidence="3" id="KW-1185">Reference proteome</keyword>
<accession>A0A6A4VJ41</accession>
<dbReference type="EMBL" id="VIIS01001772">
    <property type="protein sequence ID" value="KAF0293119.1"/>
    <property type="molecule type" value="Genomic_DNA"/>
</dbReference>
<evidence type="ECO:0000256" key="1">
    <source>
        <dbReference type="SAM" id="MobiDB-lite"/>
    </source>
</evidence>
<feature type="region of interest" description="Disordered" evidence="1">
    <location>
        <begin position="97"/>
        <end position="159"/>
    </location>
</feature>
<feature type="compositionally biased region" description="Basic and acidic residues" evidence="1">
    <location>
        <begin position="143"/>
        <end position="153"/>
    </location>
</feature>
<comment type="caution">
    <text evidence="2">The sequence shown here is derived from an EMBL/GenBank/DDBJ whole genome shotgun (WGS) entry which is preliminary data.</text>
</comment>
<reference evidence="2 3" key="1">
    <citation type="submission" date="2019-07" db="EMBL/GenBank/DDBJ databases">
        <title>Draft genome assembly of a fouling barnacle, Amphibalanus amphitrite (Darwin, 1854): The first reference genome for Thecostraca.</title>
        <authorList>
            <person name="Kim W."/>
        </authorList>
    </citation>
    <scope>NUCLEOTIDE SEQUENCE [LARGE SCALE GENOMIC DNA]</scope>
    <source>
        <strain evidence="2">SNU_AA5</strain>
        <tissue evidence="2">Soma without cirri and trophi</tissue>
    </source>
</reference>
<protein>
    <submittedName>
        <fullName evidence="2">Uncharacterized protein</fullName>
    </submittedName>
</protein>
<name>A0A6A4VJ41_AMPAM</name>
<organism evidence="2 3">
    <name type="scientific">Amphibalanus amphitrite</name>
    <name type="common">Striped barnacle</name>
    <name type="synonym">Balanus amphitrite</name>
    <dbReference type="NCBI Taxonomy" id="1232801"/>
    <lineage>
        <taxon>Eukaryota</taxon>
        <taxon>Metazoa</taxon>
        <taxon>Ecdysozoa</taxon>
        <taxon>Arthropoda</taxon>
        <taxon>Crustacea</taxon>
        <taxon>Multicrustacea</taxon>
        <taxon>Cirripedia</taxon>
        <taxon>Thoracica</taxon>
        <taxon>Thoracicalcarea</taxon>
        <taxon>Balanomorpha</taxon>
        <taxon>Balanoidea</taxon>
        <taxon>Balanidae</taxon>
        <taxon>Amphibalaninae</taxon>
        <taxon>Amphibalanus</taxon>
    </lineage>
</organism>
<dbReference type="Proteomes" id="UP000440578">
    <property type="component" value="Unassembled WGS sequence"/>
</dbReference>
<proteinExistence type="predicted"/>
<evidence type="ECO:0000313" key="3">
    <source>
        <dbReference type="Proteomes" id="UP000440578"/>
    </source>
</evidence>
<sequence>MGLDRPVCDQLPGGEYEHAALAAETELTRVRMTMFEEPPSPPASESTRNRIAADLECAIFRVRRFFDSLHRGDGSALVEDTSPVPPERRSLALRRYLHRHRLQHSRSSPARQGSLATAAKPADSPWPSPARGRRQPQPQAALRDVHSTPEVRTAHRPIG</sequence>
<dbReference type="AlphaFoldDB" id="A0A6A4VJ41"/>
<gene>
    <name evidence="2" type="ORF">FJT64_008967</name>
</gene>
<evidence type="ECO:0000313" key="2">
    <source>
        <dbReference type="EMBL" id="KAF0293119.1"/>
    </source>
</evidence>